<accession>A0A9D4UXK4</accession>
<dbReference type="Proteomes" id="UP000886520">
    <property type="component" value="Chromosome 9"/>
</dbReference>
<dbReference type="AlphaFoldDB" id="A0A9D4UXK4"/>
<keyword evidence="2" id="KW-1185">Reference proteome</keyword>
<protein>
    <submittedName>
        <fullName evidence="1">Uncharacterized protein</fullName>
    </submittedName>
</protein>
<organism evidence="1 2">
    <name type="scientific">Adiantum capillus-veneris</name>
    <name type="common">Maidenhair fern</name>
    <dbReference type="NCBI Taxonomy" id="13818"/>
    <lineage>
        <taxon>Eukaryota</taxon>
        <taxon>Viridiplantae</taxon>
        <taxon>Streptophyta</taxon>
        <taxon>Embryophyta</taxon>
        <taxon>Tracheophyta</taxon>
        <taxon>Polypodiopsida</taxon>
        <taxon>Polypodiidae</taxon>
        <taxon>Polypodiales</taxon>
        <taxon>Pteridineae</taxon>
        <taxon>Pteridaceae</taxon>
        <taxon>Vittarioideae</taxon>
        <taxon>Adiantum</taxon>
    </lineage>
</organism>
<evidence type="ECO:0000313" key="1">
    <source>
        <dbReference type="EMBL" id="KAI5075665.1"/>
    </source>
</evidence>
<proteinExistence type="predicted"/>
<reference evidence="1" key="1">
    <citation type="submission" date="2021-01" db="EMBL/GenBank/DDBJ databases">
        <title>Adiantum capillus-veneris genome.</title>
        <authorList>
            <person name="Fang Y."/>
            <person name="Liao Q."/>
        </authorList>
    </citation>
    <scope>NUCLEOTIDE SEQUENCE</scope>
    <source>
        <strain evidence="1">H3</strain>
        <tissue evidence="1">Leaf</tissue>
    </source>
</reference>
<sequence length="68" mass="7895">MKRRGVWPNMNDFSDERQGGDVIATARAPFEASRSFRDQRQIRWQCDCNSKGPFEASRLLPRLKLPLS</sequence>
<evidence type="ECO:0000313" key="2">
    <source>
        <dbReference type="Proteomes" id="UP000886520"/>
    </source>
</evidence>
<gene>
    <name evidence="1" type="ORF">GOP47_0009741</name>
</gene>
<dbReference type="EMBL" id="JABFUD020000009">
    <property type="protein sequence ID" value="KAI5075665.1"/>
    <property type="molecule type" value="Genomic_DNA"/>
</dbReference>
<comment type="caution">
    <text evidence="1">The sequence shown here is derived from an EMBL/GenBank/DDBJ whole genome shotgun (WGS) entry which is preliminary data.</text>
</comment>
<name>A0A9D4UXK4_ADICA</name>